<accession>A0ABU0FM80</accession>
<organism evidence="2 3">
    <name type="scientific">Labrys monachus</name>
    <dbReference type="NCBI Taxonomy" id="217067"/>
    <lineage>
        <taxon>Bacteria</taxon>
        <taxon>Pseudomonadati</taxon>
        <taxon>Pseudomonadota</taxon>
        <taxon>Alphaproteobacteria</taxon>
        <taxon>Hyphomicrobiales</taxon>
        <taxon>Xanthobacteraceae</taxon>
        <taxon>Labrys</taxon>
    </lineage>
</organism>
<proteinExistence type="predicted"/>
<evidence type="ECO:0000256" key="1">
    <source>
        <dbReference type="SAM" id="MobiDB-lite"/>
    </source>
</evidence>
<reference evidence="2 3" key="1">
    <citation type="submission" date="2023-07" db="EMBL/GenBank/DDBJ databases">
        <title>Genomic Encyclopedia of Type Strains, Phase IV (KMG-IV): sequencing the most valuable type-strain genomes for metagenomic binning, comparative biology and taxonomic classification.</title>
        <authorList>
            <person name="Goeker M."/>
        </authorList>
    </citation>
    <scope>NUCLEOTIDE SEQUENCE [LARGE SCALE GENOMIC DNA]</scope>
    <source>
        <strain evidence="2 3">DSM 5896</strain>
    </source>
</reference>
<feature type="compositionally biased region" description="Basic and acidic residues" evidence="1">
    <location>
        <begin position="25"/>
        <end position="35"/>
    </location>
</feature>
<comment type="caution">
    <text evidence="2">The sequence shown here is derived from an EMBL/GenBank/DDBJ whole genome shotgun (WGS) entry which is preliminary data.</text>
</comment>
<name>A0ABU0FM80_9HYPH</name>
<protein>
    <submittedName>
        <fullName evidence="2">Uncharacterized protein (DUF4415 family)</fullName>
    </submittedName>
</protein>
<dbReference type="InterPro" id="IPR025528">
    <property type="entry name" value="BrnA_antitoxin"/>
</dbReference>
<gene>
    <name evidence="2" type="ORF">J3R73_005500</name>
</gene>
<keyword evidence="3" id="KW-1185">Reference proteome</keyword>
<dbReference type="EMBL" id="JAUSVK010000001">
    <property type="protein sequence ID" value="MDQ0395708.1"/>
    <property type="molecule type" value="Genomic_DNA"/>
</dbReference>
<evidence type="ECO:0000313" key="3">
    <source>
        <dbReference type="Proteomes" id="UP001237448"/>
    </source>
</evidence>
<dbReference type="RefSeq" id="WP_307434823.1">
    <property type="nucleotide sequence ID" value="NZ_JAUSVK010000001.1"/>
</dbReference>
<feature type="region of interest" description="Disordered" evidence="1">
    <location>
        <begin position="88"/>
        <end position="110"/>
    </location>
</feature>
<dbReference type="Pfam" id="PF14384">
    <property type="entry name" value="BrnA_antitoxin"/>
    <property type="match status" value="1"/>
</dbReference>
<evidence type="ECO:0000313" key="2">
    <source>
        <dbReference type="EMBL" id="MDQ0395708.1"/>
    </source>
</evidence>
<feature type="compositionally biased region" description="Acidic residues" evidence="1">
    <location>
        <begin position="11"/>
        <end position="20"/>
    </location>
</feature>
<feature type="region of interest" description="Disordered" evidence="1">
    <location>
        <begin position="1"/>
        <end position="54"/>
    </location>
</feature>
<sequence>MSPRPFVTDPDNPEWTEEDFANARPAHEMPDDMKAVFKNAGGRPKKEDPKRPVSIRLSPEVVDYFKSGGPGWQTRIDDTLRKAIGIGSTPRKIAAGGKTPSPVAARQGRK</sequence>
<dbReference type="Proteomes" id="UP001237448">
    <property type="component" value="Unassembled WGS sequence"/>
</dbReference>